<dbReference type="Proteomes" id="UP000265614">
    <property type="component" value="Unassembled WGS sequence"/>
</dbReference>
<evidence type="ECO:0000256" key="1">
    <source>
        <dbReference type="SAM" id="MobiDB-lite"/>
    </source>
</evidence>
<proteinExistence type="predicted"/>
<reference evidence="2 3" key="1">
    <citation type="submission" date="2018-09" db="EMBL/GenBank/DDBJ databases">
        <title>YIM 75000 draft genome.</title>
        <authorList>
            <person name="Tang S."/>
            <person name="Feng Y."/>
        </authorList>
    </citation>
    <scope>NUCLEOTIDE SEQUENCE [LARGE SCALE GENOMIC DNA]</scope>
    <source>
        <strain evidence="2 3">YIM 75000</strain>
    </source>
</reference>
<keyword evidence="3" id="KW-1185">Reference proteome</keyword>
<name>A0A3A3Z335_9ACTN</name>
<feature type="region of interest" description="Disordered" evidence="1">
    <location>
        <begin position="31"/>
        <end position="54"/>
    </location>
</feature>
<dbReference type="RefSeq" id="WP_119948748.1">
    <property type="nucleotide sequence ID" value="NZ_QZEZ01000001.1"/>
</dbReference>
<protein>
    <submittedName>
        <fullName evidence="2">Uncharacterized protein</fullName>
    </submittedName>
</protein>
<sequence>MSNPEPRPALRRAADATVHPAAPHLAALRAELPPKPKGKGAKGASHVPFPGDGDKAVDLVVPLPKAMRKQLKARAAELGYTPEEAAFHLLRVWLDG</sequence>
<dbReference type="OrthoDB" id="9975812at2"/>
<dbReference type="EMBL" id="QZEZ01000001">
    <property type="protein sequence ID" value="RJK97822.1"/>
    <property type="molecule type" value="Genomic_DNA"/>
</dbReference>
<accession>A0A3A3Z335</accession>
<dbReference type="AlphaFoldDB" id="A0A3A3Z335"/>
<organism evidence="2 3">
    <name type="scientific">Vallicoccus soli</name>
    <dbReference type="NCBI Taxonomy" id="2339232"/>
    <lineage>
        <taxon>Bacteria</taxon>
        <taxon>Bacillati</taxon>
        <taxon>Actinomycetota</taxon>
        <taxon>Actinomycetes</taxon>
        <taxon>Motilibacterales</taxon>
        <taxon>Vallicoccaceae</taxon>
        <taxon>Vallicoccus</taxon>
    </lineage>
</organism>
<comment type="caution">
    <text evidence="2">The sequence shown here is derived from an EMBL/GenBank/DDBJ whole genome shotgun (WGS) entry which is preliminary data.</text>
</comment>
<gene>
    <name evidence="2" type="ORF">D5H78_02240</name>
</gene>
<evidence type="ECO:0000313" key="2">
    <source>
        <dbReference type="EMBL" id="RJK97822.1"/>
    </source>
</evidence>
<evidence type="ECO:0000313" key="3">
    <source>
        <dbReference type="Proteomes" id="UP000265614"/>
    </source>
</evidence>